<evidence type="ECO:0000313" key="5">
    <source>
        <dbReference type="Proteomes" id="UP000306393"/>
    </source>
</evidence>
<feature type="signal peptide" evidence="1">
    <location>
        <begin position="1"/>
        <end position="25"/>
    </location>
</feature>
<dbReference type="AlphaFoldDB" id="A0A4U3FIH0"/>
<dbReference type="EMBL" id="JACYNN010000031">
    <property type="protein sequence ID" value="MBD8109053.1"/>
    <property type="molecule type" value="Genomic_DNA"/>
</dbReference>
<dbReference type="GO" id="GO:0019867">
    <property type="term" value="C:outer membrane"/>
    <property type="evidence" value="ECO:0007669"/>
    <property type="project" value="InterPro"/>
</dbReference>
<evidence type="ECO:0000313" key="6">
    <source>
        <dbReference type="Proteomes" id="UP000661012"/>
    </source>
</evidence>
<dbReference type="Proteomes" id="UP000306393">
    <property type="component" value="Unassembled WGS sequence"/>
</dbReference>
<protein>
    <submittedName>
        <fullName evidence="3">Autotransporter outer membrane beta-barrel domain-containing protein</fullName>
    </submittedName>
</protein>
<dbReference type="InterPro" id="IPR003991">
    <property type="entry name" value="Pertactin_virulence_factor"/>
</dbReference>
<keyword evidence="6" id="KW-1185">Reference proteome</keyword>
<dbReference type="SMART" id="SM00869">
    <property type="entry name" value="Autotransporter"/>
    <property type="match status" value="1"/>
</dbReference>
<dbReference type="InterPro" id="IPR005546">
    <property type="entry name" value="Autotransporte_beta"/>
</dbReference>
<feature type="chain" id="PRO_5020302665" evidence="1">
    <location>
        <begin position="26"/>
        <end position="1071"/>
    </location>
</feature>
<dbReference type="PRINTS" id="PR01484">
    <property type="entry name" value="PRTACTNFAMLY"/>
</dbReference>
<dbReference type="Gene3D" id="2.40.128.130">
    <property type="entry name" value="Autotransporter beta-domain"/>
    <property type="match status" value="1"/>
</dbReference>
<proteinExistence type="predicted"/>
<name>A0A4U3FIH0_9GAMM</name>
<dbReference type="EMBL" id="QGAC01000005">
    <property type="protein sequence ID" value="TKJ92469.1"/>
    <property type="molecule type" value="Genomic_DNA"/>
</dbReference>
<evidence type="ECO:0000259" key="2">
    <source>
        <dbReference type="PROSITE" id="PS51208"/>
    </source>
</evidence>
<comment type="caution">
    <text evidence="4">The sequence shown here is derived from an EMBL/GenBank/DDBJ whole genome shotgun (WGS) entry which is preliminary data.</text>
</comment>
<dbReference type="PANTHER" id="PTHR35037:SF2">
    <property type="match status" value="1"/>
</dbReference>
<dbReference type="RefSeq" id="WP_137268946.1">
    <property type="nucleotide sequence ID" value="NZ_JACYNM010000032.1"/>
</dbReference>
<dbReference type="Pfam" id="PF03797">
    <property type="entry name" value="Autotransporter"/>
    <property type="match status" value="1"/>
</dbReference>
<feature type="domain" description="Autotransporter" evidence="2">
    <location>
        <begin position="805"/>
        <end position="1071"/>
    </location>
</feature>
<keyword evidence="1" id="KW-0732">Signal</keyword>
<sequence length="1071" mass="113089">MKKNSFRLSALTVSVIVGMSSAAFAAGVTPAVKDITALSHNGQGQYTGGGSVFIGGDNLTVVNNTLTGSRWVNINPHTPGFEALLNSSGYKGYMDASAASLQGDVNYLINEDDQRALHGERQAHAVSQNGYSVPVGVVNGLKMGTADQRYQKTQSVTLYQRDAAGVIQYKKNADDTFVLDPSGNKIPLTVTSSLVLDRNSDVYLKPVTSVGGDFGLLNAAIYSKVVSLQNDVTAAVAVNGDLQENTGNQRARDVLVMKNTTIDNTLDKDTVPVGASGINGDQHGDEHTYSERPFATGLSINSSSVDHQFDKDGQVVSSGVLTHQVASSANVVLDNAQITAKNIAAVRSDDNNNGSHRGDAYDRYADKRSTAVAITGSGLFVSIANQSTLSGGVNHAGNALSLSGHANRVDVNHSTLNGNVQLDHDGYRPTITVTVVRDSKTGHYIASGAAVANNSLLNREHNGTTLNIANNSVVNGDITAYGQTGYFVQLVDVTASDAPVTLTGDVITGSSSATAIYKNAVSSANQTLLANAGAAWTPATVNLNHSTLNGRVAGITSVAQPDFIVGGTDVLSRHPDLNVTNGSVWNAAATAEGGLAISDVHDLNLSASTLNMINMETDNATLGDRGRYEDVGAARVVVHGNLMQGKDSQGNNLTSLINIGKAVADPLLNLGGEYTYGSMQVKGSAQGSYKLAIANSGVEPYVKQGYIADRGDKNAASKYNPHSFVNYQASGSNAHFYGRTEMGVWQYDAVDQLNDSVHNEHNVYFKNNGHLSNSAATALSMAASQVNVASLENEALSQHMKASRHAMDDGGVWVSYFGGKSKNTTSAGADYSLDTNGVMLGVDNLFDAKNGGSWLAGLAFSSARSDMSVMNSSGDLDSYGAQFYLSRHFDNGLFVDTTAQFDHFSNSGDARTLDGQRSRSDFSGNGYGLGMAVGYTWADNGYFAEPYIKATGRTIDGAHYTMNNGMVVNSDDYKSLQGEIGADVGYTFDINQGYIKPYFHLAGLNEFADSNEVKLNNVTMNNSIDGAAVQVGAGAEVKLMKDVGGFASFNYTKGDDIERPWQANVGISYSW</sequence>
<reference evidence="3 6" key="2">
    <citation type="journal article" date="2020" name="FEMS Microbiol. Ecol.">
        <title>Temporal dynamics of bacterial communities during seed development and maturation.</title>
        <authorList>
            <person name="Chesneau G."/>
            <person name="Torres-Cortes G."/>
            <person name="Briand M."/>
            <person name="Darrasse A."/>
            <person name="Preveaux A."/>
            <person name="Marais C."/>
            <person name="Jacques M.A."/>
            <person name="Shade A."/>
            <person name="Barret M."/>
        </authorList>
    </citation>
    <scope>NUCLEOTIDE SEQUENCE [LARGE SCALE GENOMIC DNA]</scope>
    <source>
        <strain evidence="3 6">CFBP13732</strain>
    </source>
</reference>
<dbReference type="InterPro" id="IPR036709">
    <property type="entry name" value="Autotransporte_beta_dom_sf"/>
</dbReference>
<accession>A0A4U3FIH0</accession>
<evidence type="ECO:0000256" key="1">
    <source>
        <dbReference type="SAM" id="SignalP"/>
    </source>
</evidence>
<dbReference type="OrthoDB" id="6056869at2"/>
<dbReference type="PANTHER" id="PTHR35037">
    <property type="entry name" value="C-TERMINAL REGION OF AIDA-LIKE PROTEIN"/>
    <property type="match status" value="1"/>
</dbReference>
<dbReference type="NCBIfam" id="TIGR01414">
    <property type="entry name" value="autotrans_barl"/>
    <property type="match status" value="1"/>
</dbReference>
<dbReference type="InterPro" id="IPR051551">
    <property type="entry name" value="Autotransporter_adhesion"/>
</dbReference>
<reference evidence="4 5" key="1">
    <citation type="journal article" date="2019" name="Sci. Rep.">
        <title>Differences in resource use lead to coexistence of seed-transmitted microbial populations.</title>
        <authorList>
            <person name="Torres-Cortes G."/>
            <person name="Garcia B.J."/>
            <person name="Compant S."/>
            <person name="Rezki S."/>
            <person name="Jones P."/>
            <person name="Preveaux A."/>
            <person name="Briand M."/>
            <person name="Roulet A."/>
            <person name="Bouchez O."/>
            <person name="Jacobson D."/>
            <person name="Barret M."/>
        </authorList>
    </citation>
    <scope>NUCLEOTIDE SEQUENCE [LARGE SCALE GENOMIC DNA]</scope>
    <source>
        <strain evidence="4 5">CFBP13511</strain>
    </source>
</reference>
<gene>
    <name evidence="4" type="ORF">EpCFBP13511_06590</name>
    <name evidence="3" type="ORF">IFT93_22035</name>
</gene>
<dbReference type="Proteomes" id="UP000661012">
    <property type="component" value="Unassembled WGS sequence"/>
</dbReference>
<evidence type="ECO:0000313" key="4">
    <source>
        <dbReference type="EMBL" id="TKJ92469.1"/>
    </source>
</evidence>
<dbReference type="SUPFAM" id="SSF103515">
    <property type="entry name" value="Autotransporter"/>
    <property type="match status" value="1"/>
</dbReference>
<dbReference type="PROSITE" id="PS51208">
    <property type="entry name" value="AUTOTRANSPORTER"/>
    <property type="match status" value="1"/>
</dbReference>
<dbReference type="InterPro" id="IPR006315">
    <property type="entry name" value="OM_autotransptr_brl_dom"/>
</dbReference>
<dbReference type="STRING" id="1219360.GCA_001571305_01514"/>
<evidence type="ECO:0000313" key="3">
    <source>
        <dbReference type="EMBL" id="MBD8109053.1"/>
    </source>
</evidence>
<organism evidence="4 5">
    <name type="scientific">Erwinia persicina</name>
    <dbReference type="NCBI Taxonomy" id="55211"/>
    <lineage>
        <taxon>Bacteria</taxon>
        <taxon>Pseudomonadati</taxon>
        <taxon>Pseudomonadota</taxon>
        <taxon>Gammaproteobacteria</taxon>
        <taxon>Enterobacterales</taxon>
        <taxon>Erwiniaceae</taxon>
        <taxon>Erwinia</taxon>
    </lineage>
</organism>